<dbReference type="Proteomes" id="UP000230390">
    <property type="component" value="Unassembled WGS sequence"/>
</dbReference>
<dbReference type="OrthoDB" id="8657357at2"/>
<keyword evidence="1" id="KW-0472">Membrane</keyword>
<sequence length="71" mass="7792">MVEPTPPPQEKRSFLSTMKAIAWSFIGLRRKRDFDQDVAGGMNPVYVIIAALIGTVIFIGAIVLAVRFAIS</sequence>
<gene>
    <name evidence="2" type="ORF">CR105_17415</name>
</gene>
<dbReference type="Pfam" id="PF11174">
    <property type="entry name" value="DUF2970"/>
    <property type="match status" value="1"/>
</dbReference>
<evidence type="ECO:0000313" key="3">
    <source>
        <dbReference type="Proteomes" id="UP000230390"/>
    </source>
</evidence>
<evidence type="ECO:0000313" key="2">
    <source>
        <dbReference type="EMBL" id="PIL43805.1"/>
    </source>
</evidence>
<dbReference type="InterPro" id="IPR021344">
    <property type="entry name" value="DUF2970"/>
</dbReference>
<evidence type="ECO:0000256" key="1">
    <source>
        <dbReference type="SAM" id="Phobius"/>
    </source>
</evidence>
<keyword evidence="3" id="KW-1185">Reference proteome</keyword>
<feature type="transmembrane region" description="Helical" evidence="1">
    <location>
        <begin position="45"/>
        <end position="70"/>
    </location>
</feature>
<keyword evidence="1" id="KW-0812">Transmembrane</keyword>
<reference evidence="2 3" key="1">
    <citation type="submission" date="2017-10" db="EMBL/GenBank/DDBJ databases">
        <title>Massilia psychrophilum sp. nov., a novel purple-pigmented bacterium isolated from Tianshan glacier, Xinjiang Municipality, China.</title>
        <authorList>
            <person name="Wang H."/>
        </authorList>
    </citation>
    <scope>NUCLEOTIDE SEQUENCE [LARGE SCALE GENOMIC DNA]</scope>
    <source>
        <strain evidence="2 3">JCM 30074</strain>
    </source>
</reference>
<protein>
    <recommendedName>
        <fullName evidence="4">DUF2970 domain-containing protein</fullName>
    </recommendedName>
</protein>
<accession>A0A2G8TCL5</accession>
<organism evidence="2 3">
    <name type="scientific">Massilia eurypsychrophila</name>
    <dbReference type="NCBI Taxonomy" id="1485217"/>
    <lineage>
        <taxon>Bacteria</taxon>
        <taxon>Pseudomonadati</taxon>
        <taxon>Pseudomonadota</taxon>
        <taxon>Betaproteobacteria</taxon>
        <taxon>Burkholderiales</taxon>
        <taxon>Oxalobacteraceae</taxon>
        <taxon>Telluria group</taxon>
        <taxon>Massilia</taxon>
    </lineage>
</organism>
<evidence type="ECO:0008006" key="4">
    <source>
        <dbReference type="Google" id="ProtNLM"/>
    </source>
</evidence>
<dbReference type="AlphaFoldDB" id="A0A2G8TCL5"/>
<name>A0A2G8TCL5_9BURK</name>
<comment type="caution">
    <text evidence="2">The sequence shown here is derived from an EMBL/GenBank/DDBJ whole genome shotgun (WGS) entry which is preliminary data.</text>
</comment>
<dbReference type="EMBL" id="PDOC01000011">
    <property type="protein sequence ID" value="PIL43805.1"/>
    <property type="molecule type" value="Genomic_DNA"/>
</dbReference>
<keyword evidence="1" id="KW-1133">Transmembrane helix</keyword>
<proteinExistence type="predicted"/>